<evidence type="ECO:0000313" key="13">
    <source>
        <dbReference type="Proteomes" id="UP000217448"/>
    </source>
</evidence>
<comment type="function">
    <text evidence="9">Part of the tripartite ATP-independent periplasmic (TRAP) transport system.</text>
</comment>
<keyword evidence="13" id="KW-1185">Reference proteome</keyword>
<keyword evidence="2 9" id="KW-0813">Transport</keyword>
<keyword evidence="7 9" id="KW-0472">Membrane</keyword>
<evidence type="ECO:0000256" key="2">
    <source>
        <dbReference type="ARBA" id="ARBA00022448"/>
    </source>
</evidence>
<keyword evidence="5 9" id="KW-0812">Transmembrane</keyword>
<comment type="caution">
    <text evidence="12">The sequence shown here is derived from an EMBL/GenBank/DDBJ whole genome shotgun (WGS) entry which is preliminary data.</text>
</comment>
<dbReference type="GO" id="GO:0022857">
    <property type="term" value="F:transmembrane transporter activity"/>
    <property type="evidence" value="ECO:0007669"/>
    <property type="project" value="UniProtKB-UniRule"/>
</dbReference>
<evidence type="ECO:0000256" key="7">
    <source>
        <dbReference type="ARBA" id="ARBA00023136"/>
    </source>
</evidence>
<comment type="subunit">
    <text evidence="9">The complex comprises the extracytoplasmic solute receptor protein and the two transmembrane proteins.</text>
</comment>
<evidence type="ECO:0000256" key="9">
    <source>
        <dbReference type="RuleBase" id="RU369079"/>
    </source>
</evidence>
<reference evidence="12" key="1">
    <citation type="submission" date="2017-09" db="EMBL/GenBank/DDBJ databases">
        <title>Yangia sp. SAOS 153D whole genome sequencing.</title>
        <authorList>
            <person name="Verma A."/>
            <person name="Krishnamurthi S."/>
        </authorList>
    </citation>
    <scope>NUCLEOTIDE SEQUENCE [LARGE SCALE GENOMIC DNA]</scope>
    <source>
        <strain evidence="12">SAOS 153D</strain>
    </source>
</reference>
<evidence type="ECO:0000256" key="4">
    <source>
        <dbReference type="ARBA" id="ARBA00022519"/>
    </source>
</evidence>
<name>A0A2A3JY49_9RHOB</name>
<dbReference type="OrthoDB" id="5878939at2"/>
<protein>
    <recommendedName>
        <fullName evidence="9">TRAP transporter small permease protein</fullName>
    </recommendedName>
</protein>
<dbReference type="PANTHER" id="PTHR35011">
    <property type="entry name" value="2,3-DIKETO-L-GULONATE TRAP TRANSPORTER SMALL PERMEASE PROTEIN YIAM"/>
    <property type="match status" value="1"/>
</dbReference>
<keyword evidence="3" id="KW-1003">Cell membrane</keyword>
<dbReference type="RefSeq" id="WP_095881470.1">
    <property type="nucleotide sequence ID" value="NZ_NTHN02000017.1"/>
</dbReference>
<dbReference type="AlphaFoldDB" id="A0A2A3JY49"/>
<dbReference type="EMBL" id="NTHN01000078">
    <property type="protein sequence ID" value="PBD20038.1"/>
    <property type="molecule type" value="Genomic_DNA"/>
</dbReference>
<dbReference type="Proteomes" id="UP000217448">
    <property type="component" value="Unassembled WGS sequence"/>
</dbReference>
<dbReference type="Pfam" id="PF04290">
    <property type="entry name" value="DctQ"/>
    <property type="match status" value="1"/>
</dbReference>
<evidence type="ECO:0000313" key="12">
    <source>
        <dbReference type="EMBL" id="PBD20038.1"/>
    </source>
</evidence>
<dbReference type="InterPro" id="IPR007387">
    <property type="entry name" value="TRAP_DctQ"/>
</dbReference>
<reference evidence="11" key="3">
    <citation type="submission" date="2024-05" db="EMBL/GenBank/DDBJ databases">
        <title>Yangia mangrovi SAOS 153D genome.</title>
        <authorList>
            <person name="Verma A."/>
            <person name="Pal Y."/>
            <person name="Sundharam S."/>
            <person name="Bisht B."/>
            <person name="Srinivasan K."/>
        </authorList>
    </citation>
    <scope>NUCLEOTIDE SEQUENCE</scope>
    <source>
        <strain evidence="11">SAOS 153D</strain>
    </source>
</reference>
<reference evidence="13" key="2">
    <citation type="submission" date="2023-07" db="EMBL/GenBank/DDBJ databases">
        <title>Yangia mangrovi SAOS 153D genome.</title>
        <authorList>
            <person name="Verma A."/>
            <person name="Pal Y."/>
            <person name="Sundharam S."/>
            <person name="Bisht B."/>
            <person name="Srinivasan K."/>
        </authorList>
    </citation>
    <scope>NUCLEOTIDE SEQUENCE [LARGE SCALE GENOMIC DNA]</scope>
    <source>
        <strain evidence="13">SAOS 153D</strain>
    </source>
</reference>
<dbReference type="GO" id="GO:0015740">
    <property type="term" value="P:C4-dicarboxylate transport"/>
    <property type="evidence" value="ECO:0007669"/>
    <property type="project" value="TreeGrafter"/>
</dbReference>
<comment type="similarity">
    <text evidence="8 9">Belongs to the TRAP transporter small permease family.</text>
</comment>
<keyword evidence="4 9" id="KW-0997">Cell inner membrane</keyword>
<accession>A0A2A3JY49</accession>
<feature type="transmembrane region" description="Helical" evidence="9">
    <location>
        <begin position="131"/>
        <end position="149"/>
    </location>
</feature>
<evidence type="ECO:0000256" key="1">
    <source>
        <dbReference type="ARBA" id="ARBA00004429"/>
    </source>
</evidence>
<feature type="transmembrane region" description="Helical" evidence="9">
    <location>
        <begin position="51"/>
        <end position="68"/>
    </location>
</feature>
<dbReference type="GO" id="GO:0005886">
    <property type="term" value="C:plasma membrane"/>
    <property type="evidence" value="ECO:0007669"/>
    <property type="project" value="UniProtKB-SubCell"/>
</dbReference>
<feature type="transmembrane region" description="Helical" evidence="9">
    <location>
        <begin position="89"/>
        <end position="111"/>
    </location>
</feature>
<dbReference type="InterPro" id="IPR055348">
    <property type="entry name" value="DctQ"/>
</dbReference>
<organism evidence="12">
    <name type="scientific">Alloyangia mangrovi</name>
    <dbReference type="NCBI Taxonomy" id="1779329"/>
    <lineage>
        <taxon>Bacteria</taxon>
        <taxon>Pseudomonadati</taxon>
        <taxon>Pseudomonadota</taxon>
        <taxon>Alphaproteobacteria</taxon>
        <taxon>Rhodobacterales</taxon>
        <taxon>Roseobacteraceae</taxon>
        <taxon>Alloyangia</taxon>
    </lineage>
</organism>
<gene>
    <name evidence="11" type="ORF">CLG85_011030</name>
    <name evidence="12" type="ORF">CLG85_06160</name>
</gene>
<feature type="domain" description="Tripartite ATP-independent periplasmic transporters DctQ component" evidence="10">
    <location>
        <begin position="27"/>
        <end position="150"/>
    </location>
</feature>
<evidence type="ECO:0000313" key="11">
    <source>
        <dbReference type="EMBL" id="MCT4370822.1"/>
    </source>
</evidence>
<sequence>MKQKFARLSHIVAGGAGLVANLLLLAMLGAIGVQVVARFAIGAPTVWAEELARFLLVAITMIGSAALIEKNRHISIDVVVDVLPKGARIAVGWLRDAITLTVCGLLAHYGWLLVGIGGRQTSTGLGVKMSLPYLAIPIGAALIALVLVLSRLGRVSEEG</sequence>
<proteinExistence type="inferred from homology"/>
<evidence type="ECO:0000259" key="10">
    <source>
        <dbReference type="Pfam" id="PF04290"/>
    </source>
</evidence>
<keyword evidence="6 9" id="KW-1133">Transmembrane helix</keyword>
<evidence type="ECO:0000256" key="8">
    <source>
        <dbReference type="ARBA" id="ARBA00038436"/>
    </source>
</evidence>
<evidence type="ECO:0000256" key="6">
    <source>
        <dbReference type="ARBA" id="ARBA00022989"/>
    </source>
</evidence>
<comment type="subcellular location">
    <subcellularLocation>
        <location evidence="1 9">Cell inner membrane</location>
        <topology evidence="1 9">Multi-pass membrane protein</topology>
    </subcellularLocation>
</comment>
<evidence type="ECO:0000256" key="3">
    <source>
        <dbReference type="ARBA" id="ARBA00022475"/>
    </source>
</evidence>
<evidence type="ECO:0000256" key="5">
    <source>
        <dbReference type="ARBA" id="ARBA00022692"/>
    </source>
</evidence>
<dbReference type="EMBL" id="NTHN02000017">
    <property type="protein sequence ID" value="MCT4370822.1"/>
    <property type="molecule type" value="Genomic_DNA"/>
</dbReference>
<dbReference type="PANTHER" id="PTHR35011:SF2">
    <property type="entry name" value="2,3-DIKETO-L-GULONATE TRAP TRANSPORTER SMALL PERMEASE PROTEIN YIAM"/>
    <property type="match status" value="1"/>
</dbReference>
<feature type="transmembrane region" description="Helical" evidence="9">
    <location>
        <begin position="12"/>
        <end position="31"/>
    </location>
</feature>